<dbReference type="PIRSF" id="PIRSF000103">
    <property type="entry name" value="HIBADH"/>
    <property type="match status" value="1"/>
</dbReference>
<protein>
    <submittedName>
        <fullName evidence="6">Oxidoreductase</fullName>
    </submittedName>
</protein>
<dbReference type="SUPFAM" id="SSF51735">
    <property type="entry name" value="NAD(P)-binding Rossmann-fold domains"/>
    <property type="match status" value="1"/>
</dbReference>
<dbReference type="InterPro" id="IPR006115">
    <property type="entry name" value="6PGDH_NADP-bd"/>
</dbReference>
<evidence type="ECO:0000313" key="7">
    <source>
        <dbReference type="Proteomes" id="UP000290819"/>
    </source>
</evidence>
<proteinExistence type="predicted"/>
<organism evidence="6 7">
    <name type="scientific">Bradyrhizobium betae</name>
    <dbReference type="NCBI Taxonomy" id="244734"/>
    <lineage>
        <taxon>Bacteria</taxon>
        <taxon>Pseudomonadati</taxon>
        <taxon>Pseudomonadota</taxon>
        <taxon>Alphaproteobacteria</taxon>
        <taxon>Hyphomicrobiales</taxon>
        <taxon>Nitrobacteraceae</taxon>
        <taxon>Bradyrhizobium</taxon>
    </lineage>
</organism>
<evidence type="ECO:0000256" key="2">
    <source>
        <dbReference type="ARBA" id="ARBA00023027"/>
    </source>
</evidence>
<dbReference type="RefSeq" id="WP_129273048.1">
    <property type="nucleotide sequence ID" value="NZ_MZXW01000033.1"/>
</dbReference>
<keyword evidence="7" id="KW-1185">Reference proteome</keyword>
<dbReference type="InterPro" id="IPR013328">
    <property type="entry name" value="6PGD_dom2"/>
</dbReference>
<sequence length="299" mass="31509">MQIGFIGLGSMGSAMALNLVKAGHDVRAWNRSKVAQDSVPGVTLVELAADAFQADAVFTMLSDDIAIREVILDAGLLASAQPGLTHVVTSTISVAFARELEFLHKEAGLGYVSAPVLGRPNVAARGQLNILAAGKADAIAAIEPLLAPLSKKVWKLGENPARANAAKLACNMMIAMAIEAMAEGVVLTESVGLDRADFFELILGTLFSGRAYESYSAQITERSFEPGFKAKLALKDMRLATEASNEIGRTLPMLEAVREGLSKAVSAGLGEKDWSIMADMTVRGGESVASSENNSEKKS</sequence>
<evidence type="ECO:0000256" key="1">
    <source>
        <dbReference type="ARBA" id="ARBA00023002"/>
    </source>
</evidence>
<feature type="domain" description="6-phosphogluconate dehydrogenase NADP-binding" evidence="4">
    <location>
        <begin position="2"/>
        <end position="154"/>
    </location>
</feature>
<dbReference type="InterPro" id="IPR051265">
    <property type="entry name" value="HIBADH-related_NP60_sf"/>
</dbReference>
<dbReference type="InterPro" id="IPR008927">
    <property type="entry name" value="6-PGluconate_DH-like_C_sf"/>
</dbReference>
<dbReference type="GO" id="GO:0016491">
    <property type="term" value="F:oxidoreductase activity"/>
    <property type="evidence" value="ECO:0007669"/>
    <property type="project" value="UniProtKB-KW"/>
</dbReference>
<dbReference type="GO" id="GO:0051287">
    <property type="term" value="F:NAD binding"/>
    <property type="evidence" value="ECO:0007669"/>
    <property type="project" value="InterPro"/>
</dbReference>
<comment type="caution">
    <text evidence="6">The sequence shown here is derived from an EMBL/GenBank/DDBJ whole genome shotgun (WGS) entry which is preliminary data.</text>
</comment>
<dbReference type="PROSITE" id="PS00895">
    <property type="entry name" value="3_HYDROXYISOBUT_DH"/>
    <property type="match status" value="1"/>
</dbReference>
<dbReference type="SUPFAM" id="SSF48179">
    <property type="entry name" value="6-phosphogluconate dehydrogenase C-terminal domain-like"/>
    <property type="match status" value="1"/>
</dbReference>
<dbReference type="Proteomes" id="UP000290819">
    <property type="component" value="Unassembled WGS sequence"/>
</dbReference>
<dbReference type="InterPro" id="IPR015815">
    <property type="entry name" value="HIBADH-related"/>
</dbReference>
<dbReference type="PANTHER" id="PTHR43580:SF2">
    <property type="entry name" value="CYTOKINE-LIKE NUCLEAR FACTOR N-PAC"/>
    <property type="match status" value="1"/>
</dbReference>
<dbReference type="InterPro" id="IPR036291">
    <property type="entry name" value="NAD(P)-bd_dom_sf"/>
</dbReference>
<accession>A0A4Q1UZC4</accession>
<dbReference type="Pfam" id="PF03446">
    <property type="entry name" value="NAD_binding_2"/>
    <property type="match status" value="1"/>
</dbReference>
<dbReference type="OrthoDB" id="9812907at2"/>
<dbReference type="GO" id="GO:0016054">
    <property type="term" value="P:organic acid catabolic process"/>
    <property type="evidence" value="ECO:0007669"/>
    <property type="project" value="UniProtKB-ARBA"/>
</dbReference>
<evidence type="ECO:0000313" key="6">
    <source>
        <dbReference type="EMBL" id="RXT42787.1"/>
    </source>
</evidence>
<evidence type="ECO:0000256" key="3">
    <source>
        <dbReference type="PIRSR" id="PIRSR000103-1"/>
    </source>
</evidence>
<dbReference type="PANTHER" id="PTHR43580">
    <property type="entry name" value="OXIDOREDUCTASE GLYR1-RELATED"/>
    <property type="match status" value="1"/>
</dbReference>
<feature type="active site" evidence="3">
    <location>
        <position position="167"/>
    </location>
</feature>
<name>A0A4Q1UZC4_9BRAD</name>
<reference evidence="6 7" key="1">
    <citation type="submission" date="2017-03" db="EMBL/GenBank/DDBJ databases">
        <authorList>
            <person name="Safronova V.I."/>
            <person name="Sazanova A.L."/>
            <person name="Chirak E.R."/>
        </authorList>
    </citation>
    <scope>NUCLEOTIDE SEQUENCE [LARGE SCALE GENOMIC DNA]</scope>
    <source>
        <strain evidence="6 7">Opo-243</strain>
    </source>
</reference>
<keyword evidence="1" id="KW-0560">Oxidoreductase</keyword>
<gene>
    <name evidence="6" type="ORF">B5V03_24820</name>
</gene>
<dbReference type="Gene3D" id="1.10.1040.10">
    <property type="entry name" value="N-(1-d-carboxylethyl)-l-norvaline Dehydrogenase, domain 2"/>
    <property type="match status" value="1"/>
</dbReference>
<keyword evidence="2" id="KW-0520">NAD</keyword>
<dbReference type="Gene3D" id="3.40.50.720">
    <property type="entry name" value="NAD(P)-binding Rossmann-like Domain"/>
    <property type="match status" value="1"/>
</dbReference>
<dbReference type="Pfam" id="PF14833">
    <property type="entry name" value="NAD_binding_11"/>
    <property type="match status" value="1"/>
</dbReference>
<dbReference type="EMBL" id="MZXW01000033">
    <property type="protein sequence ID" value="RXT42787.1"/>
    <property type="molecule type" value="Genomic_DNA"/>
</dbReference>
<dbReference type="InterPro" id="IPR002204">
    <property type="entry name" value="3-OH-isobutyrate_DH-rel_CS"/>
</dbReference>
<dbReference type="GO" id="GO:0050661">
    <property type="term" value="F:NADP binding"/>
    <property type="evidence" value="ECO:0007669"/>
    <property type="project" value="InterPro"/>
</dbReference>
<dbReference type="AlphaFoldDB" id="A0A4Q1UZC4"/>
<evidence type="ECO:0000259" key="4">
    <source>
        <dbReference type="Pfam" id="PF03446"/>
    </source>
</evidence>
<evidence type="ECO:0000259" key="5">
    <source>
        <dbReference type="Pfam" id="PF14833"/>
    </source>
</evidence>
<dbReference type="InterPro" id="IPR029154">
    <property type="entry name" value="HIBADH-like_NADP-bd"/>
</dbReference>
<feature type="domain" description="3-hydroxyisobutyrate dehydrogenase-like NAD-binding" evidence="5">
    <location>
        <begin position="163"/>
        <end position="278"/>
    </location>
</feature>